<evidence type="ECO:0000313" key="6">
    <source>
        <dbReference type="EMBL" id="KWT95122.1"/>
    </source>
</evidence>
<dbReference type="EMBL" id="LNQR01000001">
    <property type="protein sequence ID" value="KWT95122.1"/>
    <property type="molecule type" value="Genomic_DNA"/>
</dbReference>
<keyword evidence="2" id="KW-0561">Oxygen transport</keyword>
<comment type="caution">
    <text evidence="6">The sequence shown here is derived from an EMBL/GenBank/DDBJ whole genome shotgun (WGS) entry which is preliminary data.</text>
</comment>
<dbReference type="Proteomes" id="UP000060487">
    <property type="component" value="Unassembled WGS sequence"/>
</dbReference>
<dbReference type="InterPro" id="IPR016131">
    <property type="entry name" value="Haemerythrin_Fe_BS"/>
</dbReference>
<evidence type="ECO:0000313" key="7">
    <source>
        <dbReference type="Proteomes" id="UP000060487"/>
    </source>
</evidence>
<dbReference type="InterPro" id="IPR012827">
    <property type="entry name" value="Hemerythrin_metal-bd"/>
</dbReference>
<keyword evidence="7" id="KW-1185">Reference proteome</keyword>
<keyword evidence="2" id="KW-0813">Transport</keyword>
<dbReference type="InterPro" id="IPR012312">
    <property type="entry name" value="Hemerythrin-like"/>
</dbReference>
<comment type="similarity">
    <text evidence="1">Belongs to the hemerythrin family.</text>
</comment>
<gene>
    <name evidence="6" type="ORF">ASN18_0050</name>
</gene>
<dbReference type="PROSITE" id="PS00550">
    <property type="entry name" value="HEMERYTHRINS"/>
    <property type="match status" value="1"/>
</dbReference>
<dbReference type="CDD" id="cd12107">
    <property type="entry name" value="Hemerythrin"/>
    <property type="match status" value="1"/>
</dbReference>
<dbReference type="SUPFAM" id="SSF47188">
    <property type="entry name" value="Hemerythrin-like"/>
    <property type="match status" value="1"/>
</dbReference>
<proteinExistence type="inferred from homology"/>
<dbReference type="PANTHER" id="PTHR37164:SF1">
    <property type="entry name" value="BACTERIOHEMERYTHRIN"/>
    <property type="match status" value="1"/>
</dbReference>
<dbReference type="InterPro" id="IPR050669">
    <property type="entry name" value="Hemerythrin"/>
</dbReference>
<sequence length="135" mass="15913">MKLITWNDTFSVSIEEFDTHHKNVVRFLNDLFDAVTKKQGNLVVAPILVELIAYKNYHFAAEEKLMSRYSFPGYARHKAEHEHLTSKINDFQKKFKEGKAMIDLELLNFLKEWLTKHIMETDKKYSSFLKEKGVS</sequence>
<dbReference type="NCBIfam" id="TIGR02481">
    <property type="entry name" value="hemeryth_dom"/>
    <property type="match status" value="1"/>
</dbReference>
<feature type="domain" description="Hemerythrin-like" evidence="5">
    <location>
        <begin position="14"/>
        <end position="125"/>
    </location>
</feature>
<evidence type="ECO:0000256" key="4">
    <source>
        <dbReference type="ARBA" id="ARBA00023004"/>
    </source>
</evidence>
<dbReference type="Gene3D" id="1.20.120.50">
    <property type="entry name" value="Hemerythrin-like"/>
    <property type="match status" value="1"/>
</dbReference>
<dbReference type="NCBIfam" id="NF033749">
    <property type="entry name" value="bact_hemeryth"/>
    <property type="match status" value="1"/>
</dbReference>
<keyword evidence="4" id="KW-0408">Iron</keyword>
<evidence type="ECO:0000259" key="5">
    <source>
        <dbReference type="Pfam" id="PF01814"/>
    </source>
</evidence>
<evidence type="ECO:0000256" key="3">
    <source>
        <dbReference type="ARBA" id="ARBA00022723"/>
    </source>
</evidence>
<reference evidence="6 7" key="1">
    <citation type="submission" date="2015-11" db="EMBL/GenBank/DDBJ databases">
        <authorList>
            <person name="Lin W."/>
        </authorList>
    </citation>
    <scope>NUCLEOTIDE SEQUENCE [LARGE SCALE GENOMIC DNA]</scope>
    <source>
        <strain evidence="6 7">HCH-1</strain>
    </source>
</reference>
<evidence type="ECO:0000256" key="2">
    <source>
        <dbReference type="ARBA" id="ARBA00022621"/>
    </source>
</evidence>
<name>A0ABR5SJX0_9BACT</name>
<protein>
    <submittedName>
        <fullName evidence="6">Hemerythrin</fullName>
    </submittedName>
</protein>
<dbReference type="RefSeq" id="WP_085050588.1">
    <property type="nucleotide sequence ID" value="NZ_LNQR01000001.1"/>
</dbReference>
<dbReference type="PANTHER" id="PTHR37164">
    <property type="entry name" value="BACTERIOHEMERYTHRIN"/>
    <property type="match status" value="1"/>
</dbReference>
<keyword evidence="3" id="KW-0479">Metal-binding</keyword>
<evidence type="ECO:0000256" key="1">
    <source>
        <dbReference type="ARBA" id="ARBA00010587"/>
    </source>
</evidence>
<accession>A0ABR5SJX0</accession>
<organism evidence="6 7">
    <name type="scientific">Candidatus Magnetominusculus xianensis</name>
    <dbReference type="NCBI Taxonomy" id="1748249"/>
    <lineage>
        <taxon>Bacteria</taxon>
        <taxon>Pseudomonadati</taxon>
        <taxon>Nitrospirota</taxon>
        <taxon>Nitrospiria</taxon>
        <taxon>Nitrospirales</taxon>
        <taxon>Nitrospiraceae</taxon>
        <taxon>Candidatus Magnetominusculus</taxon>
    </lineage>
</organism>
<dbReference type="Pfam" id="PF01814">
    <property type="entry name" value="Hemerythrin"/>
    <property type="match status" value="1"/>
</dbReference>
<dbReference type="InterPro" id="IPR035938">
    <property type="entry name" value="Hemerythrin-like_sf"/>
</dbReference>